<dbReference type="SUPFAM" id="SSF51197">
    <property type="entry name" value="Clavaminate synthase-like"/>
    <property type="match status" value="1"/>
</dbReference>
<evidence type="ECO:0000313" key="5">
    <source>
        <dbReference type="Proteomes" id="UP000652219"/>
    </source>
</evidence>
<dbReference type="EMBL" id="WIGN01000363">
    <property type="protein sequence ID" value="KAF6796955.1"/>
    <property type="molecule type" value="Genomic_DNA"/>
</dbReference>
<dbReference type="GO" id="GO:0016491">
    <property type="term" value="F:oxidoreductase activity"/>
    <property type="evidence" value="ECO:0007669"/>
    <property type="project" value="UniProtKB-KW"/>
</dbReference>
<feature type="domain" description="Fe2OG dioxygenase" evidence="3">
    <location>
        <begin position="198"/>
        <end position="316"/>
    </location>
</feature>
<keyword evidence="2" id="KW-0408">Iron</keyword>
<dbReference type="InterPro" id="IPR005123">
    <property type="entry name" value="Oxoglu/Fe-dep_dioxygenase_dom"/>
</dbReference>
<dbReference type="InterPro" id="IPR026992">
    <property type="entry name" value="DIOX_N"/>
</dbReference>
<dbReference type="InterPro" id="IPR044861">
    <property type="entry name" value="IPNS-like_FE2OG_OXY"/>
</dbReference>
<dbReference type="Proteomes" id="UP000652219">
    <property type="component" value="Unassembled WGS sequence"/>
</dbReference>
<dbReference type="GO" id="GO:0046872">
    <property type="term" value="F:metal ion binding"/>
    <property type="evidence" value="ECO:0007669"/>
    <property type="project" value="UniProtKB-KW"/>
</dbReference>
<protein>
    <submittedName>
        <fullName evidence="4">Flavonol synthase flavanone 3-hydroxylase</fullName>
    </submittedName>
</protein>
<comment type="caution">
    <text evidence="4">The sequence shown here is derived from an EMBL/GenBank/DDBJ whole genome shotgun (WGS) entry which is preliminary data.</text>
</comment>
<dbReference type="InterPro" id="IPR050231">
    <property type="entry name" value="Iron_ascorbate_oxido_reductase"/>
</dbReference>
<dbReference type="Gene3D" id="2.60.120.330">
    <property type="entry name" value="B-lactam Antibiotic, Isopenicillin N Synthase, Chain"/>
    <property type="match status" value="1"/>
</dbReference>
<keyword evidence="2" id="KW-0479">Metal-binding</keyword>
<dbReference type="InterPro" id="IPR027443">
    <property type="entry name" value="IPNS-like_sf"/>
</dbReference>
<sequence>MSGLQAGVANGAGSVAQDARPSIPLVDLSGLEADADNEAAMQAGKTLVEAFRTAGFAYVKNHGIPDEVVVAAFAWSKMFFALPQEEKEKAPHPPEGWWHRGYSGIGREKVTQMLFEAGEISERRKIPDLKESYEIGREDDDHLPNIWIPEASLPGFRAFFNGFYETCYRLELRLLRGVALGMGLHDDPDFFQRRHAKRDNQIRLLYYPPVEERLLRAGEAERLGAHTDFGTMTLLFQDAVGGLEVEDPGEPGRFTPVPPVSGTVIVNIGDFLQRWSNDTLRSTMHRVRAPPLEASGDGGDGLVTRERYSIPYFIGADQEETVDCVPGCFGPGRPKKYDPINSREYIEMRLNATY</sequence>
<dbReference type="AlphaFoldDB" id="A0A8H6MLI6"/>
<proteinExistence type="inferred from homology"/>
<dbReference type="Pfam" id="PF03171">
    <property type="entry name" value="2OG-FeII_Oxy"/>
    <property type="match status" value="1"/>
</dbReference>
<gene>
    <name evidence="4" type="ORF">CSOJ01_13096</name>
</gene>
<dbReference type="PANTHER" id="PTHR47990">
    <property type="entry name" value="2-OXOGLUTARATE (2OG) AND FE(II)-DEPENDENT OXYGENASE SUPERFAMILY PROTEIN-RELATED"/>
    <property type="match status" value="1"/>
</dbReference>
<evidence type="ECO:0000313" key="4">
    <source>
        <dbReference type="EMBL" id="KAF6796955.1"/>
    </source>
</evidence>
<keyword evidence="5" id="KW-1185">Reference proteome</keyword>
<evidence type="ECO:0000256" key="1">
    <source>
        <dbReference type="ARBA" id="ARBA00008056"/>
    </source>
</evidence>
<accession>A0A8H6MLI6</accession>
<evidence type="ECO:0000259" key="3">
    <source>
        <dbReference type="PROSITE" id="PS51471"/>
    </source>
</evidence>
<name>A0A8H6MLI6_9PEZI</name>
<dbReference type="Pfam" id="PF14226">
    <property type="entry name" value="DIOX_N"/>
    <property type="match status" value="1"/>
</dbReference>
<dbReference type="PROSITE" id="PS51471">
    <property type="entry name" value="FE2OG_OXY"/>
    <property type="match status" value="1"/>
</dbReference>
<comment type="similarity">
    <text evidence="1 2">Belongs to the iron/ascorbate-dependent oxidoreductase family.</text>
</comment>
<dbReference type="PRINTS" id="PR00682">
    <property type="entry name" value="IPNSYNTHASE"/>
</dbReference>
<organism evidence="4 5">
    <name type="scientific">Colletotrichum sojae</name>
    <dbReference type="NCBI Taxonomy" id="2175907"/>
    <lineage>
        <taxon>Eukaryota</taxon>
        <taxon>Fungi</taxon>
        <taxon>Dikarya</taxon>
        <taxon>Ascomycota</taxon>
        <taxon>Pezizomycotina</taxon>
        <taxon>Sordariomycetes</taxon>
        <taxon>Hypocreomycetidae</taxon>
        <taxon>Glomerellales</taxon>
        <taxon>Glomerellaceae</taxon>
        <taxon>Colletotrichum</taxon>
        <taxon>Colletotrichum orchidearum species complex</taxon>
    </lineage>
</organism>
<reference evidence="4 5" key="1">
    <citation type="journal article" date="2020" name="Phytopathology">
        <title>Genome Sequence Resources of Colletotrichum truncatum, C. plurivorum, C. musicola, and C. sojae: Four Species Pathogenic to Soybean (Glycine max).</title>
        <authorList>
            <person name="Rogerio F."/>
            <person name="Boufleur T.R."/>
            <person name="Ciampi-Guillardi M."/>
            <person name="Sukno S.A."/>
            <person name="Thon M.R."/>
            <person name="Massola Junior N.S."/>
            <person name="Baroncelli R."/>
        </authorList>
    </citation>
    <scope>NUCLEOTIDE SEQUENCE [LARGE SCALE GENOMIC DNA]</scope>
    <source>
        <strain evidence="4 5">LFN0009</strain>
    </source>
</reference>
<keyword evidence="2" id="KW-0560">Oxidoreductase</keyword>
<evidence type="ECO:0000256" key="2">
    <source>
        <dbReference type="RuleBase" id="RU003682"/>
    </source>
</evidence>
<dbReference type="GO" id="GO:0044283">
    <property type="term" value="P:small molecule biosynthetic process"/>
    <property type="evidence" value="ECO:0007669"/>
    <property type="project" value="UniProtKB-ARBA"/>
</dbReference>